<evidence type="ECO:0000313" key="1">
    <source>
        <dbReference type="EMBL" id="UQA97092.1"/>
    </source>
</evidence>
<organism evidence="1 2">
    <name type="scientific">Streptomyces halobius</name>
    <dbReference type="NCBI Taxonomy" id="2879846"/>
    <lineage>
        <taxon>Bacteria</taxon>
        <taxon>Bacillati</taxon>
        <taxon>Actinomycetota</taxon>
        <taxon>Actinomycetes</taxon>
        <taxon>Kitasatosporales</taxon>
        <taxon>Streptomycetaceae</taxon>
        <taxon>Streptomyces</taxon>
    </lineage>
</organism>
<gene>
    <name evidence="1" type="ORF">K9S39_39155</name>
</gene>
<protein>
    <submittedName>
        <fullName evidence="1">Uncharacterized protein</fullName>
    </submittedName>
</protein>
<accession>A0ABY4MHA5</accession>
<sequence length="315" mass="32964">MKTGARDVVHTALDEKEYGIRLAVKSLARGSEDDLDGVRVNDSLKGKIPYYLTYEVTNTGKKKIPHAYEVFRNLALTGTDWAPGTQVTTSGGFGTANASVPCEDSAPDTLAPGDSYTSCGTYMMPKGVGVMAVTHTTGGGFISPADQVTSWPVDGGLATASKEMADPGDTIAVRWDAGKEHGGVLELPATLKSVRKGSPADLTGLKLDDDQRHRTPYYVTISYRNPGKTDLYPGQASSIRVLTEGGQQIGGAPTLALGGPEIAACPSRGPLDMVPPGGKVTQCTVHLMADGDKPVAVGFADADEGDLSAWRAHVS</sequence>
<dbReference type="RefSeq" id="WP_248868005.1">
    <property type="nucleotide sequence ID" value="NZ_CP086322.1"/>
</dbReference>
<evidence type="ECO:0000313" key="2">
    <source>
        <dbReference type="Proteomes" id="UP000830115"/>
    </source>
</evidence>
<name>A0ABY4MHA5_9ACTN</name>
<dbReference type="Proteomes" id="UP000830115">
    <property type="component" value="Chromosome"/>
</dbReference>
<proteinExistence type="predicted"/>
<reference evidence="1" key="1">
    <citation type="submission" date="2021-10" db="EMBL/GenBank/DDBJ databases">
        <title>Streptomyces nigrumlapis sp.nov.,an antimicrobial producing actinobacterium isolated from Black Gobi rocks.</title>
        <authorList>
            <person name="Wen Y."/>
            <person name="Zhang W."/>
            <person name="Liu X.G."/>
        </authorList>
    </citation>
    <scope>NUCLEOTIDE SEQUENCE</scope>
    <source>
        <strain evidence="1">ST13-2-2</strain>
    </source>
</reference>
<dbReference type="EMBL" id="CP086322">
    <property type="protein sequence ID" value="UQA97092.1"/>
    <property type="molecule type" value="Genomic_DNA"/>
</dbReference>
<keyword evidence="2" id="KW-1185">Reference proteome</keyword>